<evidence type="ECO:0008006" key="3">
    <source>
        <dbReference type="Google" id="ProtNLM"/>
    </source>
</evidence>
<comment type="caution">
    <text evidence="1">The sequence shown here is derived from an EMBL/GenBank/DDBJ whole genome shotgun (WGS) entry which is preliminary data.</text>
</comment>
<dbReference type="InterPro" id="IPR047175">
    <property type="entry name" value="CotS-like"/>
</dbReference>
<protein>
    <recommendedName>
        <fullName evidence="3">Spore coat protein YsxE</fullName>
    </recommendedName>
</protein>
<dbReference type="Gene3D" id="3.90.1200.10">
    <property type="match status" value="1"/>
</dbReference>
<dbReference type="OrthoDB" id="2379727at2"/>
<accession>A0A494Z5Y5</accession>
<organism evidence="1 2">
    <name type="scientific">Oceanobacillus bengalensis</name>
    <dbReference type="NCBI Taxonomy" id="1435466"/>
    <lineage>
        <taxon>Bacteria</taxon>
        <taxon>Bacillati</taxon>
        <taxon>Bacillota</taxon>
        <taxon>Bacilli</taxon>
        <taxon>Bacillales</taxon>
        <taxon>Bacillaceae</taxon>
        <taxon>Oceanobacillus</taxon>
    </lineage>
</organism>
<evidence type="ECO:0000313" key="1">
    <source>
        <dbReference type="EMBL" id="RKQ17948.1"/>
    </source>
</evidence>
<dbReference type="InterPro" id="IPR011009">
    <property type="entry name" value="Kinase-like_dom_sf"/>
</dbReference>
<dbReference type="GO" id="GO:0042601">
    <property type="term" value="C:endospore-forming forespore"/>
    <property type="evidence" value="ECO:0007669"/>
    <property type="project" value="TreeGrafter"/>
</dbReference>
<dbReference type="RefSeq" id="WP_121128659.1">
    <property type="nucleotide sequence ID" value="NZ_JBHUFK010000023.1"/>
</dbReference>
<dbReference type="PANTHER" id="PTHR39179">
    <property type="entry name" value="SPORE COAT PROTEIN I"/>
    <property type="match status" value="1"/>
</dbReference>
<sequence length="334" mass="39582">MREGVESVLNAFQIEVKQIEEITPSLFKVTDYSRSYALKKSMLTEETISNWENVYNLAYSNQLYSILPVYLTTDGKLYKAQNQSIYYLSPWIDEVRTSMDKAFIENFYQELATIHAKTKRSQTVATEKWESSFLSFQEFCKKTMQQLHTAVTLFEKSSYMAPIELLVCTQFRDMEYAWSEINKRIDQFVDFDQDEMKWNYSLCHLNLDQSVIRSTYFLNWEQAAYNNGIMDLVTFFEKESRNYDFQVESFIESFPVYSKINELSLSELQLLSVYLLNPARYIKVIEQYIDDPSKYSMISLVQELQREFRVIRFGLAFSAFVAKEYETVNFDDED</sequence>
<dbReference type="SUPFAM" id="SSF56112">
    <property type="entry name" value="Protein kinase-like (PK-like)"/>
    <property type="match status" value="1"/>
</dbReference>
<name>A0A494Z5Y5_9BACI</name>
<reference evidence="1 2" key="1">
    <citation type="journal article" date="2015" name="Antonie Van Leeuwenhoek">
        <title>Oceanobacillus bengalensis sp. nov., a bacterium isolated from seawater of the Bay of Bengal.</title>
        <authorList>
            <person name="Yongchang O."/>
            <person name="Xiang W."/>
            <person name="Wang G."/>
        </authorList>
    </citation>
    <scope>NUCLEOTIDE SEQUENCE [LARGE SCALE GENOMIC DNA]</scope>
    <source>
        <strain evidence="1 2">MCCC 1K00260</strain>
    </source>
</reference>
<keyword evidence="2" id="KW-1185">Reference proteome</keyword>
<proteinExistence type="predicted"/>
<dbReference type="Proteomes" id="UP000281813">
    <property type="component" value="Unassembled WGS sequence"/>
</dbReference>
<dbReference type="Gene3D" id="3.30.200.20">
    <property type="entry name" value="Phosphorylase Kinase, domain 1"/>
    <property type="match status" value="1"/>
</dbReference>
<dbReference type="EMBL" id="RBZO01000003">
    <property type="protein sequence ID" value="RKQ17948.1"/>
    <property type="molecule type" value="Genomic_DNA"/>
</dbReference>
<dbReference type="AlphaFoldDB" id="A0A494Z5Y5"/>
<evidence type="ECO:0000313" key="2">
    <source>
        <dbReference type="Proteomes" id="UP000281813"/>
    </source>
</evidence>
<gene>
    <name evidence="1" type="ORF">D8M05_03415</name>
</gene>
<dbReference type="PANTHER" id="PTHR39179:SF3">
    <property type="entry name" value="COTS-RELATED PROTEIN"/>
    <property type="match status" value="1"/>
</dbReference>